<evidence type="ECO:0000256" key="1">
    <source>
        <dbReference type="SAM" id="MobiDB-lite"/>
    </source>
</evidence>
<proteinExistence type="predicted"/>
<dbReference type="EMBL" id="REGN01005694">
    <property type="protein sequence ID" value="RNA12438.1"/>
    <property type="molecule type" value="Genomic_DNA"/>
</dbReference>
<name>A0A3M7QNB0_BRAPC</name>
<evidence type="ECO:0000313" key="2">
    <source>
        <dbReference type="EMBL" id="RNA12438.1"/>
    </source>
</evidence>
<feature type="compositionally biased region" description="Low complexity" evidence="1">
    <location>
        <begin position="56"/>
        <end position="68"/>
    </location>
</feature>
<dbReference type="AlphaFoldDB" id="A0A3M7QNB0"/>
<protein>
    <submittedName>
        <fullName evidence="2">Uncharacterized protein</fullName>
    </submittedName>
</protein>
<organism evidence="2 3">
    <name type="scientific">Brachionus plicatilis</name>
    <name type="common">Marine rotifer</name>
    <name type="synonym">Brachionus muelleri</name>
    <dbReference type="NCBI Taxonomy" id="10195"/>
    <lineage>
        <taxon>Eukaryota</taxon>
        <taxon>Metazoa</taxon>
        <taxon>Spiralia</taxon>
        <taxon>Gnathifera</taxon>
        <taxon>Rotifera</taxon>
        <taxon>Eurotatoria</taxon>
        <taxon>Monogononta</taxon>
        <taxon>Pseudotrocha</taxon>
        <taxon>Ploima</taxon>
        <taxon>Brachionidae</taxon>
        <taxon>Brachionus</taxon>
    </lineage>
</organism>
<reference evidence="2 3" key="1">
    <citation type="journal article" date="2018" name="Sci. Rep.">
        <title>Genomic signatures of local adaptation to the degree of environmental predictability in rotifers.</title>
        <authorList>
            <person name="Franch-Gras L."/>
            <person name="Hahn C."/>
            <person name="Garcia-Roger E.M."/>
            <person name="Carmona M.J."/>
            <person name="Serra M."/>
            <person name="Gomez A."/>
        </authorList>
    </citation>
    <scope>NUCLEOTIDE SEQUENCE [LARGE SCALE GENOMIC DNA]</scope>
    <source>
        <strain evidence="2">HYR1</strain>
    </source>
</reference>
<evidence type="ECO:0000313" key="3">
    <source>
        <dbReference type="Proteomes" id="UP000276133"/>
    </source>
</evidence>
<feature type="region of interest" description="Disordered" evidence="1">
    <location>
        <begin position="56"/>
        <end position="77"/>
    </location>
</feature>
<comment type="caution">
    <text evidence="2">The sequence shown here is derived from an EMBL/GenBank/DDBJ whole genome shotgun (WGS) entry which is preliminary data.</text>
</comment>
<accession>A0A3M7QNB0</accession>
<dbReference type="Proteomes" id="UP000276133">
    <property type="component" value="Unassembled WGS sequence"/>
</dbReference>
<sequence length="77" mass="8087">MPKLDFESVDASIKAEVFLLFAAAAEPICSLWKLLRKVSSSRAFFWVKSSLSFLKLSSSSSSSLSSGLAGRGLGGAG</sequence>
<gene>
    <name evidence="2" type="ORF">BpHYR1_037975</name>
</gene>
<keyword evidence="3" id="KW-1185">Reference proteome</keyword>